<comment type="caution">
    <text evidence="9">The sequence shown here is derived from an EMBL/GenBank/DDBJ whole genome shotgun (WGS) entry which is preliminary data.</text>
</comment>
<evidence type="ECO:0000256" key="1">
    <source>
        <dbReference type="ARBA" id="ARBA00004141"/>
    </source>
</evidence>
<keyword evidence="3 7" id="KW-0812">Transmembrane</keyword>
<evidence type="ECO:0000256" key="6">
    <source>
        <dbReference type="SAM" id="Coils"/>
    </source>
</evidence>
<evidence type="ECO:0000256" key="3">
    <source>
        <dbReference type="ARBA" id="ARBA00022692"/>
    </source>
</evidence>
<reference evidence="9 10" key="1">
    <citation type="submission" date="2024-02" db="EMBL/GenBank/DDBJ databases">
        <title>Discinaceae phylogenomics.</title>
        <authorList>
            <person name="Dirks A.C."/>
            <person name="James T.Y."/>
        </authorList>
    </citation>
    <scope>NUCLEOTIDE SEQUENCE [LARGE SCALE GENOMIC DNA]</scope>
    <source>
        <strain evidence="9 10">ACD0624</strain>
    </source>
</reference>
<dbReference type="Pfam" id="PF07690">
    <property type="entry name" value="MFS_1"/>
    <property type="match status" value="1"/>
</dbReference>
<feature type="transmembrane region" description="Helical" evidence="7">
    <location>
        <begin position="72"/>
        <end position="94"/>
    </location>
</feature>
<gene>
    <name evidence="9" type="ORF">Q9L58_001342</name>
</gene>
<feature type="transmembrane region" description="Helical" evidence="7">
    <location>
        <begin position="408"/>
        <end position="428"/>
    </location>
</feature>
<name>A0ABR3GU94_9PEZI</name>
<feature type="transmembrane region" description="Helical" evidence="7">
    <location>
        <begin position="448"/>
        <end position="466"/>
    </location>
</feature>
<evidence type="ECO:0000313" key="9">
    <source>
        <dbReference type="EMBL" id="KAL0639516.1"/>
    </source>
</evidence>
<feature type="transmembrane region" description="Helical" evidence="7">
    <location>
        <begin position="106"/>
        <end position="128"/>
    </location>
</feature>
<feature type="transmembrane region" description="Helical" evidence="7">
    <location>
        <begin position="148"/>
        <end position="172"/>
    </location>
</feature>
<dbReference type="SUPFAM" id="SSF103473">
    <property type="entry name" value="MFS general substrate transporter"/>
    <property type="match status" value="1"/>
</dbReference>
<organism evidence="9 10">
    <name type="scientific">Discina gigas</name>
    <dbReference type="NCBI Taxonomy" id="1032678"/>
    <lineage>
        <taxon>Eukaryota</taxon>
        <taxon>Fungi</taxon>
        <taxon>Dikarya</taxon>
        <taxon>Ascomycota</taxon>
        <taxon>Pezizomycotina</taxon>
        <taxon>Pezizomycetes</taxon>
        <taxon>Pezizales</taxon>
        <taxon>Discinaceae</taxon>
        <taxon>Discina</taxon>
    </lineage>
</organism>
<dbReference type="PROSITE" id="PS50850">
    <property type="entry name" value="MFS"/>
    <property type="match status" value="1"/>
</dbReference>
<protein>
    <recommendedName>
        <fullName evidence="8">Major facilitator superfamily (MFS) profile domain-containing protein</fullName>
    </recommendedName>
</protein>
<evidence type="ECO:0000256" key="5">
    <source>
        <dbReference type="ARBA" id="ARBA00023136"/>
    </source>
</evidence>
<proteinExistence type="predicted"/>
<evidence type="ECO:0000313" key="10">
    <source>
        <dbReference type="Proteomes" id="UP001447188"/>
    </source>
</evidence>
<sequence>MIASFGEITDPNEIAIYAGLVTSVFAFSEFTTGVMWGRISDKYGRKPVLIMGLIGTMLSMLIFGFAKSLPVALLARAVGGALNGNIGVIQTTVAELVTEKEHQPRAYAVMPLVWCIGSIAGPILGGLLTEPTTNYPSIFPPGGILSVYPFLLPNLVSASILVVGITIGILFLEETHEVLREKPDVGIIAGRKLVAFFKWGEIRDSKYEGPNGYSSLSSSPSNESQGLLGENDLDEGYETFAPVNLVGSTRMASKKPPPAIKAFTAPVIHLIISYGILAYHTMGFEQLFPVFLFTPRADEPPHHLFKFVGGFGLTAHEIGTILAIQGVIAVTAQFLFFPPIVQYFGSLNVYRFCMFTYPIGYIIIPYLDFLPKAYSMAGVYFVIVIKILMSVHSYPCNAILLANASPSFLVLGAINGVAASTASIFRAFGPTITGIIYAKGLDLGMVGLAWWVNGGVCILGGLQALWMTANMFDVQHPEVESGEIDEETVDQIATEVQIAHAGVGGTEGFVDEYQIVRKAAEDEIEHHQQELATSYRTSRS</sequence>
<evidence type="ECO:0000256" key="2">
    <source>
        <dbReference type="ARBA" id="ARBA00022448"/>
    </source>
</evidence>
<feature type="transmembrane region" description="Helical" evidence="7">
    <location>
        <begin position="48"/>
        <end position="66"/>
    </location>
</feature>
<dbReference type="PANTHER" id="PTHR23504:SF15">
    <property type="entry name" value="MAJOR FACILITATOR SUPERFAMILY (MFS) PROFILE DOMAIN-CONTAINING PROTEIN"/>
    <property type="match status" value="1"/>
</dbReference>
<feature type="domain" description="Major facilitator superfamily (MFS) profile" evidence="8">
    <location>
        <begin position="1"/>
        <end position="472"/>
    </location>
</feature>
<evidence type="ECO:0000259" key="8">
    <source>
        <dbReference type="PROSITE" id="PS50850"/>
    </source>
</evidence>
<dbReference type="InterPro" id="IPR011701">
    <property type="entry name" value="MFS"/>
</dbReference>
<dbReference type="InterPro" id="IPR036259">
    <property type="entry name" value="MFS_trans_sf"/>
</dbReference>
<feature type="transmembrane region" description="Helical" evidence="7">
    <location>
        <begin position="14"/>
        <end position="36"/>
    </location>
</feature>
<keyword evidence="6" id="KW-0175">Coiled coil</keyword>
<evidence type="ECO:0000256" key="4">
    <source>
        <dbReference type="ARBA" id="ARBA00022989"/>
    </source>
</evidence>
<accession>A0ABR3GU94</accession>
<feature type="transmembrane region" description="Helical" evidence="7">
    <location>
        <begin position="259"/>
        <end position="279"/>
    </location>
</feature>
<feature type="transmembrane region" description="Helical" evidence="7">
    <location>
        <begin position="318"/>
        <end position="337"/>
    </location>
</feature>
<feature type="transmembrane region" description="Helical" evidence="7">
    <location>
        <begin position="349"/>
        <end position="367"/>
    </location>
</feature>
<dbReference type="Gene3D" id="1.20.1250.20">
    <property type="entry name" value="MFS general substrate transporter like domains"/>
    <property type="match status" value="1"/>
</dbReference>
<feature type="coiled-coil region" evidence="6">
    <location>
        <begin position="510"/>
        <end position="537"/>
    </location>
</feature>
<keyword evidence="10" id="KW-1185">Reference proteome</keyword>
<keyword evidence="5 7" id="KW-0472">Membrane</keyword>
<dbReference type="Proteomes" id="UP001447188">
    <property type="component" value="Unassembled WGS sequence"/>
</dbReference>
<feature type="transmembrane region" description="Helical" evidence="7">
    <location>
        <begin position="373"/>
        <end position="396"/>
    </location>
</feature>
<dbReference type="CDD" id="cd17330">
    <property type="entry name" value="MFS_SLC46_TetA_like"/>
    <property type="match status" value="1"/>
</dbReference>
<comment type="subcellular location">
    <subcellularLocation>
        <location evidence="1">Membrane</location>
        <topology evidence="1">Multi-pass membrane protein</topology>
    </subcellularLocation>
</comment>
<dbReference type="InterPro" id="IPR020846">
    <property type="entry name" value="MFS_dom"/>
</dbReference>
<keyword evidence="4 7" id="KW-1133">Transmembrane helix</keyword>
<dbReference type="PANTHER" id="PTHR23504">
    <property type="entry name" value="MAJOR FACILITATOR SUPERFAMILY DOMAIN-CONTAINING PROTEIN 10"/>
    <property type="match status" value="1"/>
</dbReference>
<evidence type="ECO:0000256" key="7">
    <source>
        <dbReference type="SAM" id="Phobius"/>
    </source>
</evidence>
<dbReference type="EMBL" id="JBBBZM010000010">
    <property type="protein sequence ID" value="KAL0639516.1"/>
    <property type="molecule type" value="Genomic_DNA"/>
</dbReference>
<keyword evidence="2" id="KW-0813">Transport</keyword>